<comment type="caution">
    <text evidence="3">The sequence shown here is derived from an EMBL/GenBank/DDBJ whole genome shotgun (WGS) entry which is preliminary data.</text>
</comment>
<gene>
    <name evidence="3" type="ORF">PSALAMII_LOCUS4029</name>
</gene>
<dbReference type="AlphaFoldDB" id="A0A9W4NGV1"/>
<keyword evidence="1" id="KW-0732">Signal</keyword>
<name>A0A9W4NGV1_9EURO</name>
<dbReference type="OrthoDB" id="10264588at2759"/>
<dbReference type="Pfam" id="PF24476">
    <property type="entry name" value="DUF7580"/>
    <property type="match status" value="1"/>
</dbReference>
<dbReference type="EMBL" id="CAJVPD010000199">
    <property type="protein sequence ID" value="CAG8365028.1"/>
    <property type="molecule type" value="Genomic_DNA"/>
</dbReference>
<evidence type="ECO:0000313" key="4">
    <source>
        <dbReference type="Proteomes" id="UP001152592"/>
    </source>
</evidence>
<dbReference type="Proteomes" id="UP001152592">
    <property type="component" value="Unassembled WGS sequence"/>
</dbReference>
<feature type="domain" description="DUF7580" evidence="2">
    <location>
        <begin position="203"/>
        <end position="563"/>
    </location>
</feature>
<dbReference type="InterPro" id="IPR056002">
    <property type="entry name" value="DUF7580"/>
</dbReference>
<organism evidence="3 4">
    <name type="scientific">Penicillium salamii</name>
    <dbReference type="NCBI Taxonomy" id="1612424"/>
    <lineage>
        <taxon>Eukaryota</taxon>
        <taxon>Fungi</taxon>
        <taxon>Dikarya</taxon>
        <taxon>Ascomycota</taxon>
        <taxon>Pezizomycotina</taxon>
        <taxon>Eurotiomycetes</taxon>
        <taxon>Eurotiomycetidae</taxon>
        <taxon>Eurotiales</taxon>
        <taxon>Aspergillaceae</taxon>
        <taxon>Penicillium</taxon>
    </lineage>
</organism>
<evidence type="ECO:0000256" key="1">
    <source>
        <dbReference type="SAM" id="SignalP"/>
    </source>
</evidence>
<evidence type="ECO:0000313" key="3">
    <source>
        <dbReference type="EMBL" id="CAG8365028.1"/>
    </source>
</evidence>
<reference evidence="3" key="1">
    <citation type="submission" date="2021-07" db="EMBL/GenBank/DDBJ databases">
        <authorList>
            <person name="Branca A.L. A."/>
        </authorList>
    </citation>
    <scope>NUCLEOTIDE SEQUENCE</scope>
</reference>
<sequence length="575" mass="65884">MVTGIEAAGLALAIFPILIEGLKFYADEKGVVKDFFHYQKLLERIGRDLSREKVIFHNSCRRFMEDVASQCGIATQDVDEIMNDLNHPRWGDGSFELPSVINQSSVQEYLNAIEDMNEELSKIRELIGIKDLIEKDGEEARPELLDRKTRHRQWKKIVLVLRKDGITRHLEKAGKLNGFLAQLTQQSHHLIPLGRKPRRDTKHYPRIRSHAIDLYDILQAKFPLTPNCNCPLRHDVNMKLEFRSGGTVTKRLFFRTIFTSETPMFSLQNWCEIDIEPLEGKQATLCRDPEGSVTVSIATRQSSSAKSNQGQKSLNLCSLIMKPVSSKQCLGIIEKTPEKQHRIWTTEYQPQQPAFHIIRTVSLAEVLGHKDFQREHKSRLGLKLVSSVMQLHTTQWLTDSWSMSDISFPRSSDGIVDFNNPLIRRNFGSQGRDASQRSLDMPRPYLVASIPCLFSLGIVLLELWHGKILEDLKNEAEKNLVRLSRSLMSSHHHHKSNREKPPQFSDPLCARRLTEEMVCGPNFRNAVLRCISGLDAVYKSLEEDAFRDEVEEKIVCPLEEDLKFYCGKTSINECI</sequence>
<accession>A0A9W4NGV1</accession>
<proteinExistence type="predicted"/>
<dbReference type="PANTHER" id="PTHR35186:SF4">
    <property type="entry name" value="PRION-INHIBITION AND PROPAGATION HELO DOMAIN-CONTAINING PROTEIN"/>
    <property type="match status" value="1"/>
</dbReference>
<feature type="signal peptide" evidence="1">
    <location>
        <begin position="1"/>
        <end position="21"/>
    </location>
</feature>
<evidence type="ECO:0000259" key="2">
    <source>
        <dbReference type="Pfam" id="PF24476"/>
    </source>
</evidence>
<dbReference type="PANTHER" id="PTHR35186">
    <property type="entry name" value="ANK_REP_REGION DOMAIN-CONTAINING PROTEIN"/>
    <property type="match status" value="1"/>
</dbReference>
<protein>
    <recommendedName>
        <fullName evidence="2">DUF7580 domain-containing protein</fullName>
    </recommendedName>
</protein>
<feature type="chain" id="PRO_5040859147" description="DUF7580 domain-containing protein" evidence="1">
    <location>
        <begin position="22"/>
        <end position="575"/>
    </location>
</feature>